<evidence type="ECO:0000313" key="3">
    <source>
        <dbReference type="RefSeq" id="XP_019640600.1"/>
    </source>
</evidence>
<dbReference type="PANTHER" id="PTHR15077">
    <property type="entry name" value="FAS-ASSOCIATING DEATH DOMAIN-CONTAINING PROTEIN FADD"/>
    <property type="match status" value="1"/>
</dbReference>
<dbReference type="CDD" id="cd01670">
    <property type="entry name" value="Death"/>
    <property type="match status" value="1"/>
</dbReference>
<dbReference type="InterPro" id="IPR011029">
    <property type="entry name" value="DEATH-like_dom_sf"/>
</dbReference>
<keyword evidence="2" id="KW-1185">Reference proteome</keyword>
<dbReference type="PANTHER" id="PTHR15077:SF9">
    <property type="entry name" value="C-TERMINAL OF ROC (COR) DOMAIN-CONTAINING PROTEIN"/>
    <property type="match status" value="1"/>
</dbReference>
<dbReference type="RefSeq" id="XP_019640600.1">
    <property type="nucleotide sequence ID" value="XM_019785041.1"/>
</dbReference>
<reference evidence="3" key="1">
    <citation type="submission" date="2025-08" db="UniProtKB">
        <authorList>
            <consortium name="RefSeq"/>
        </authorList>
    </citation>
    <scope>IDENTIFICATION</scope>
    <source>
        <tissue evidence="3">Gonad</tissue>
    </source>
</reference>
<dbReference type="GO" id="GO:0007165">
    <property type="term" value="P:signal transduction"/>
    <property type="evidence" value="ECO:0007669"/>
    <property type="project" value="InterPro"/>
</dbReference>
<gene>
    <name evidence="3" type="primary">LOC109482354</name>
</gene>
<evidence type="ECO:0000313" key="2">
    <source>
        <dbReference type="Proteomes" id="UP000515135"/>
    </source>
</evidence>
<sequence>MEENEEKADVQKYFDKVINEVSHKWDDLARKLGFNENNIKGIKTDQPDQDHRCREVLDRWRNREGRKATLQVLKQALINIDEQATAESLEGA</sequence>
<dbReference type="SMART" id="SM00005">
    <property type="entry name" value="DEATH"/>
    <property type="match status" value="1"/>
</dbReference>
<dbReference type="SUPFAM" id="SSF47986">
    <property type="entry name" value="DEATH domain"/>
    <property type="match status" value="1"/>
</dbReference>
<dbReference type="GeneID" id="109482354"/>
<dbReference type="Pfam" id="PF00531">
    <property type="entry name" value="Death"/>
    <property type="match status" value="1"/>
</dbReference>
<name>A0A6P4ZHD5_BRABE</name>
<feature type="domain" description="Death" evidence="1">
    <location>
        <begin position="24"/>
        <end position="92"/>
    </location>
</feature>
<dbReference type="PROSITE" id="PS50017">
    <property type="entry name" value="DEATH_DOMAIN"/>
    <property type="match status" value="1"/>
</dbReference>
<organism evidence="2 3">
    <name type="scientific">Branchiostoma belcheri</name>
    <name type="common">Amphioxus</name>
    <dbReference type="NCBI Taxonomy" id="7741"/>
    <lineage>
        <taxon>Eukaryota</taxon>
        <taxon>Metazoa</taxon>
        <taxon>Chordata</taxon>
        <taxon>Cephalochordata</taxon>
        <taxon>Leptocardii</taxon>
        <taxon>Amphioxiformes</taxon>
        <taxon>Branchiostomatidae</taxon>
        <taxon>Branchiostoma</taxon>
    </lineage>
</organism>
<dbReference type="FunFam" id="1.10.533.10:FF:000087">
    <property type="entry name" value="Uncharacterized protein"/>
    <property type="match status" value="1"/>
</dbReference>
<dbReference type="Gene3D" id="1.10.533.10">
    <property type="entry name" value="Death Domain, Fas"/>
    <property type="match status" value="1"/>
</dbReference>
<protein>
    <submittedName>
        <fullName evidence="3">Tumor necrosis factor receptor superfamily member 10A-like</fullName>
    </submittedName>
</protein>
<evidence type="ECO:0000259" key="1">
    <source>
        <dbReference type="PROSITE" id="PS50017"/>
    </source>
</evidence>
<dbReference type="KEGG" id="bbel:109482354"/>
<accession>A0A6P4ZHD5</accession>
<dbReference type="InterPro" id="IPR016729">
    <property type="entry name" value="FADD"/>
</dbReference>
<proteinExistence type="predicted"/>
<dbReference type="OrthoDB" id="8848202at2759"/>
<dbReference type="InterPro" id="IPR000488">
    <property type="entry name" value="Death_dom"/>
</dbReference>
<dbReference type="Proteomes" id="UP000515135">
    <property type="component" value="Unplaced"/>
</dbReference>
<dbReference type="AlphaFoldDB" id="A0A6P4ZHD5"/>